<dbReference type="InterPro" id="IPR036922">
    <property type="entry name" value="Rieske_2Fe-2S_sf"/>
</dbReference>
<organism evidence="8 9">
    <name type="scientific">Mesorhizobium mediterraneum</name>
    <dbReference type="NCBI Taxonomy" id="43617"/>
    <lineage>
        <taxon>Bacteria</taxon>
        <taxon>Pseudomonadati</taxon>
        <taxon>Pseudomonadota</taxon>
        <taxon>Alphaproteobacteria</taxon>
        <taxon>Hyphomicrobiales</taxon>
        <taxon>Phyllobacteriaceae</taxon>
        <taxon>Mesorhizobium</taxon>
    </lineage>
</organism>
<dbReference type="SUPFAM" id="SSF50022">
    <property type="entry name" value="ISP domain"/>
    <property type="match status" value="1"/>
</dbReference>
<dbReference type="PANTHER" id="PTHR13847">
    <property type="entry name" value="SARCOSINE DEHYDROGENASE-RELATED"/>
    <property type="match status" value="1"/>
</dbReference>
<dbReference type="Gene3D" id="2.102.10.10">
    <property type="entry name" value="Rieske [2Fe-2S] iron-sulphur domain"/>
    <property type="match status" value="1"/>
</dbReference>
<keyword evidence="3" id="KW-0560">Oxidoreductase</keyword>
<dbReference type="SUPFAM" id="SSF51905">
    <property type="entry name" value="FAD/NAD(P)-binding domain"/>
    <property type="match status" value="1"/>
</dbReference>
<protein>
    <submittedName>
        <fullName evidence="8">FAD-dependent oxidoreductase</fullName>
    </submittedName>
</protein>
<keyword evidence="1" id="KW-0001">2Fe-2S</keyword>
<dbReference type="PROSITE" id="PS51296">
    <property type="entry name" value="RIESKE"/>
    <property type="match status" value="1"/>
</dbReference>
<dbReference type="Gene3D" id="3.50.50.60">
    <property type="entry name" value="FAD/NAD(P)-binding domain"/>
    <property type="match status" value="1"/>
</dbReference>
<dbReference type="PRINTS" id="PR00162">
    <property type="entry name" value="RIESKE"/>
</dbReference>
<keyword evidence="2" id="KW-0479">Metal-binding</keyword>
<keyword evidence="4" id="KW-0408">Iron</keyword>
<evidence type="ECO:0000256" key="2">
    <source>
        <dbReference type="ARBA" id="ARBA00022723"/>
    </source>
</evidence>
<dbReference type="GO" id="GO:0016491">
    <property type="term" value="F:oxidoreductase activity"/>
    <property type="evidence" value="ECO:0007669"/>
    <property type="project" value="UniProtKB-KW"/>
</dbReference>
<comment type="caution">
    <text evidence="8">The sequence shown here is derived from an EMBL/GenBank/DDBJ whole genome shotgun (WGS) entry which is preliminary data.</text>
</comment>
<accession>A0AB36RH67</accession>
<evidence type="ECO:0000313" key="9">
    <source>
        <dbReference type="Proteomes" id="UP000216215"/>
    </source>
</evidence>
<evidence type="ECO:0000256" key="4">
    <source>
        <dbReference type="ARBA" id="ARBA00023004"/>
    </source>
</evidence>
<dbReference type="Pfam" id="PF00355">
    <property type="entry name" value="Rieske"/>
    <property type="match status" value="1"/>
</dbReference>
<dbReference type="InterPro" id="IPR036188">
    <property type="entry name" value="FAD/NAD-bd_sf"/>
</dbReference>
<dbReference type="Pfam" id="PF01266">
    <property type="entry name" value="DAO"/>
    <property type="match status" value="1"/>
</dbReference>
<dbReference type="InterPro" id="IPR005805">
    <property type="entry name" value="Rieske_Fe-S_prot_C"/>
</dbReference>
<dbReference type="GO" id="GO:0016020">
    <property type="term" value="C:membrane"/>
    <property type="evidence" value="ECO:0007669"/>
    <property type="project" value="InterPro"/>
</dbReference>
<evidence type="ECO:0000259" key="7">
    <source>
        <dbReference type="PROSITE" id="PS51296"/>
    </source>
</evidence>
<keyword evidence="6" id="KW-1015">Disulfide bond</keyword>
<dbReference type="FunFam" id="2.102.10.10:FF:000014">
    <property type="entry name" value="Oxidoreductase, FAD dependent"/>
    <property type="match status" value="1"/>
</dbReference>
<dbReference type="PANTHER" id="PTHR13847:SF281">
    <property type="entry name" value="FAD DEPENDENT OXIDOREDUCTASE DOMAIN-CONTAINING PROTEIN"/>
    <property type="match status" value="1"/>
</dbReference>
<keyword evidence="5" id="KW-0411">Iron-sulfur</keyword>
<dbReference type="Gene3D" id="3.30.9.10">
    <property type="entry name" value="D-Amino Acid Oxidase, subunit A, domain 2"/>
    <property type="match status" value="1"/>
</dbReference>
<gene>
    <name evidence="8" type="ORF">CIT25_01555</name>
</gene>
<dbReference type="GO" id="GO:0046872">
    <property type="term" value="F:metal ion binding"/>
    <property type="evidence" value="ECO:0007669"/>
    <property type="project" value="UniProtKB-KW"/>
</dbReference>
<dbReference type="InterPro" id="IPR017941">
    <property type="entry name" value="Rieske_2Fe-2S"/>
</dbReference>
<dbReference type="RefSeq" id="WP_095482808.1">
    <property type="nucleotide sequence ID" value="NZ_CP088151.1"/>
</dbReference>
<reference evidence="9" key="1">
    <citation type="submission" date="2017-08" db="EMBL/GenBank/DDBJ databases">
        <title>Mesorhizobium wenxinae sp. nov., a novel rhizobial species isolated from root nodules of chickpea (Cicer arietinum L.).</title>
        <authorList>
            <person name="Zhang J."/>
        </authorList>
    </citation>
    <scope>NUCLEOTIDE SEQUENCE [LARGE SCALE GENOMIC DNA]</scope>
    <source>
        <strain evidence="9">USDA 3392</strain>
    </source>
</reference>
<evidence type="ECO:0000256" key="1">
    <source>
        <dbReference type="ARBA" id="ARBA00022714"/>
    </source>
</evidence>
<feature type="domain" description="Rieske" evidence="7">
    <location>
        <begin position="422"/>
        <end position="506"/>
    </location>
</feature>
<evidence type="ECO:0000256" key="3">
    <source>
        <dbReference type="ARBA" id="ARBA00023002"/>
    </source>
</evidence>
<keyword evidence="9" id="KW-1185">Reference proteome</keyword>
<name>A0AB36RH67_9HYPH</name>
<dbReference type="GO" id="GO:0005737">
    <property type="term" value="C:cytoplasm"/>
    <property type="evidence" value="ECO:0007669"/>
    <property type="project" value="TreeGrafter"/>
</dbReference>
<evidence type="ECO:0000256" key="6">
    <source>
        <dbReference type="ARBA" id="ARBA00023157"/>
    </source>
</evidence>
<evidence type="ECO:0000313" key="8">
    <source>
        <dbReference type="EMBL" id="PAQ04200.1"/>
    </source>
</evidence>
<dbReference type="EMBL" id="NPKI01000002">
    <property type="protein sequence ID" value="PAQ04200.1"/>
    <property type="molecule type" value="Genomic_DNA"/>
</dbReference>
<dbReference type="AlphaFoldDB" id="A0AB36RH67"/>
<proteinExistence type="predicted"/>
<dbReference type="GO" id="GO:0051537">
    <property type="term" value="F:2 iron, 2 sulfur cluster binding"/>
    <property type="evidence" value="ECO:0007669"/>
    <property type="project" value="UniProtKB-KW"/>
</dbReference>
<dbReference type="Proteomes" id="UP000216215">
    <property type="component" value="Unassembled WGS sequence"/>
</dbReference>
<dbReference type="InterPro" id="IPR006076">
    <property type="entry name" value="FAD-dep_OxRdtase"/>
</dbReference>
<evidence type="ECO:0000256" key="5">
    <source>
        <dbReference type="ARBA" id="ARBA00023014"/>
    </source>
</evidence>
<sequence>MNVSDERTVALWAATEVAPDAVPLGQSEQVDVVVVGSGIAGLSVAYELAAAGQKVAVVDRGRIGSGMTARTTAHLSSVCDDYFSELIKLRGEDLARIFYQSQSAAIDRIQSIQETESIACDFRRLYGFLFPASGGRESDIERELDAALKIGVDVEKIRGVPFAGFSDTQALRYANQATFHPLKYLCGLAAGIRARGSALYADTIVENVEETDGGVRVSTVSGLTVSAKSAVVATNSPINDRVALHTKQAPYRTYAMSFEIARDTLPDALYWDTEDPYHYVRLQPGEGRTDFLIVGGEDHKTGQADDAGDRFAALIAWTRRLVPDIGVETNRWSGQVMETVDYAGFIGRNPGNQRVFVATGDSGQGITHGVVAGLLISDLILKGESPWRELYEPSRKTAGAIGDYLAENATAIKSFAEYVAPGEIDSADKLRPGEGAIVREGLSKIAAFRDDDGTLYKRSAACTHVGCHVHWNSLERCWDCPCHGSHFAIDGTALNGPAVSPLARLG</sequence>